<proteinExistence type="predicted"/>
<sequence length="397" mass="42468">MKPLNIGIAGAGIGGLAAAAALGKDGHNITIFDQFDTPKPIGSGLVIQPVGQAVLDLIGAGGIADALGQKVSRLLGHTQSGKLILDVSYDRSGRGARHGLAIHRAALFHAVLSAAQAAGAKLIQGHRVSHVSDAPHRKLIFADGTTSAAFDLVIDATGAASPLSPLQARALPFGAIWGTVDWPEAAPLPDTQLSQRYRSAKNMIGVLPIGRLPGETTAKASIFWSLPQGSLEAWRKQPLQQWKENACALWPDFEAFLKDITHHDQMTPAFYSHGTLRQPVARGMVHIGDAAHRASPQLGQGANMALLDAWALAIALRNGSDLPDALTEYHRLRRRHLRIYQLTSAVFTPLYQSDNPVLPLLRDHVLTPLSRLPPMPALLSRLVCGDMIEPLKGIALR</sequence>
<keyword evidence="2 4" id="KW-0503">Monooxygenase</keyword>
<feature type="domain" description="FAD-binding" evidence="3">
    <location>
        <begin position="6"/>
        <end position="336"/>
    </location>
</feature>
<dbReference type="GO" id="GO:0071949">
    <property type="term" value="F:FAD binding"/>
    <property type="evidence" value="ECO:0007669"/>
    <property type="project" value="InterPro"/>
</dbReference>
<dbReference type="PANTHER" id="PTHR13789">
    <property type="entry name" value="MONOOXYGENASE"/>
    <property type="match status" value="1"/>
</dbReference>
<evidence type="ECO:0000259" key="3">
    <source>
        <dbReference type="Pfam" id="PF01494"/>
    </source>
</evidence>
<dbReference type="PRINTS" id="PR00420">
    <property type="entry name" value="RNGMNOXGNASE"/>
</dbReference>
<dbReference type="InterPro" id="IPR050493">
    <property type="entry name" value="FAD-dep_Monooxygenase_BioMet"/>
</dbReference>
<dbReference type="EMBL" id="UOEG01000104">
    <property type="protein sequence ID" value="VAV93425.1"/>
    <property type="molecule type" value="Genomic_DNA"/>
</dbReference>
<dbReference type="AlphaFoldDB" id="A0A3B0SEM5"/>
<dbReference type="InterPro" id="IPR036188">
    <property type="entry name" value="FAD/NAD-bd_sf"/>
</dbReference>
<name>A0A3B0SEM5_9ZZZZ</name>
<accession>A0A3B0SEM5</accession>
<dbReference type="SUPFAM" id="SSF51905">
    <property type="entry name" value="FAD/NAD(P)-binding domain"/>
    <property type="match status" value="1"/>
</dbReference>
<dbReference type="Pfam" id="PF01494">
    <property type="entry name" value="FAD_binding_3"/>
    <property type="match status" value="1"/>
</dbReference>
<dbReference type="Gene3D" id="3.50.50.60">
    <property type="entry name" value="FAD/NAD(P)-binding domain"/>
    <property type="match status" value="1"/>
</dbReference>
<dbReference type="GO" id="GO:0004497">
    <property type="term" value="F:monooxygenase activity"/>
    <property type="evidence" value="ECO:0007669"/>
    <property type="project" value="UniProtKB-KW"/>
</dbReference>
<dbReference type="Gene3D" id="3.30.9.30">
    <property type="match status" value="1"/>
</dbReference>
<dbReference type="PANTHER" id="PTHR13789:SF309">
    <property type="entry name" value="PUTATIVE (AFU_ORTHOLOGUE AFUA_6G14510)-RELATED"/>
    <property type="match status" value="1"/>
</dbReference>
<protein>
    <submittedName>
        <fullName evidence="4">Monooxygenase, FAD-binding</fullName>
    </submittedName>
</protein>
<dbReference type="InterPro" id="IPR002938">
    <property type="entry name" value="FAD-bd"/>
</dbReference>
<evidence type="ECO:0000313" key="4">
    <source>
        <dbReference type="EMBL" id="VAV93425.1"/>
    </source>
</evidence>
<gene>
    <name evidence="4" type="ORF">MNBD_ALPHA07-1515</name>
</gene>
<keyword evidence="1" id="KW-0560">Oxidoreductase</keyword>
<evidence type="ECO:0000256" key="2">
    <source>
        <dbReference type="ARBA" id="ARBA00023033"/>
    </source>
</evidence>
<reference evidence="4" key="1">
    <citation type="submission" date="2018-06" db="EMBL/GenBank/DDBJ databases">
        <authorList>
            <person name="Zhirakovskaya E."/>
        </authorList>
    </citation>
    <scope>NUCLEOTIDE SEQUENCE</scope>
</reference>
<evidence type="ECO:0000256" key="1">
    <source>
        <dbReference type="ARBA" id="ARBA00023002"/>
    </source>
</evidence>
<organism evidence="4">
    <name type="scientific">hydrothermal vent metagenome</name>
    <dbReference type="NCBI Taxonomy" id="652676"/>
    <lineage>
        <taxon>unclassified sequences</taxon>
        <taxon>metagenomes</taxon>
        <taxon>ecological metagenomes</taxon>
    </lineage>
</organism>